<name>A0A9D7XU12_9BACT</name>
<dbReference type="EMBL" id="JADKGY010000013">
    <property type="protein sequence ID" value="MBK9983217.1"/>
    <property type="molecule type" value="Genomic_DNA"/>
</dbReference>
<keyword evidence="3" id="KW-1133">Transmembrane helix</keyword>
<feature type="compositionally biased region" description="Polar residues" evidence="2">
    <location>
        <begin position="40"/>
        <end position="52"/>
    </location>
</feature>
<protein>
    <submittedName>
        <fullName evidence="5">DUF4349 domain-containing protein</fullName>
    </submittedName>
</protein>
<evidence type="ECO:0000313" key="5">
    <source>
        <dbReference type="EMBL" id="MBK9983217.1"/>
    </source>
</evidence>
<dbReference type="InterPro" id="IPR025645">
    <property type="entry name" value="DUF4349"/>
</dbReference>
<evidence type="ECO:0000313" key="6">
    <source>
        <dbReference type="Proteomes" id="UP000808337"/>
    </source>
</evidence>
<evidence type="ECO:0000256" key="1">
    <source>
        <dbReference type="SAM" id="Coils"/>
    </source>
</evidence>
<accession>A0A9D7XU12</accession>
<organism evidence="5 6">
    <name type="scientific">Candidatus Opimibacter skivensis</name>
    <dbReference type="NCBI Taxonomy" id="2982028"/>
    <lineage>
        <taxon>Bacteria</taxon>
        <taxon>Pseudomonadati</taxon>
        <taxon>Bacteroidota</taxon>
        <taxon>Saprospiria</taxon>
        <taxon>Saprospirales</taxon>
        <taxon>Saprospiraceae</taxon>
        <taxon>Candidatus Opimibacter</taxon>
    </lineage>
</organism>
<keyword evidence="3" id="KW-0472">Membrane</keyword>
<proteinExistence type="predicted"/>
<gene>
    <name evidence="5" type="ORF">IPP15_12555</name>
</gene>
<dbReference type="AlphaFoldDB" id="A0A9D7XU12"/>
<reference evidence="5 6" key="1">
    <citation type="submission" date="2020-10" db="EMBL/GenBank/DDBJ databases">
        <title>Connecting structure to function with the recovery of over 1000 high-quality activated sludge metagenome-assembled genomes encoding full-length rRNA genes using long-read sequencing.</title>
        <authorList>
            <person name="Singleton C.M."/>
            <person name="Petriglieri F."/>
            <person name="Kristensen J.M."/>
            <person name="Kirkegaard R.H."/>
            <person name="Michaelsen T.Y."/>
            <person name="Andersen M.H."/>
            <person name="Karst S.M."/>
            <person name="Dueholm M.S."/>
            <person name="Nielsen P.H."/>
            <person name="Albertsen M."/>
        </authorList>
    </citation>
    <scope>NUCLEOTIDE SEQUENCE [LARGE SCALE GENOMIC DNA]</scope>
    <source>
        <strain evidence="5">Ribe_18-Q3-R11-54_MAXAC.273</strain>
    </source>
</reference>
<keyword evidence="1" id="KW-0175">Coiled coil</keyword>
<dbReference type="Pfam" id="PF14257">
    <property type="entry name" value="DUF4349"/>
    <property type="match status" value="1"/>
</dbReference>
<feature type="transmembrane region" description="Helical" evidence="3">
    <location>
        <begin position="244"/>
        <end position="271"/>
    </location>
</feature>
<evidence type="ECO:0000259" key="4">
    <source>
        <dbReference type="Pfam" id="PF14257"/>
    </source>
</evidence>
<feature type="coiled-coil region" evidence="1">
    <location>
        <begin position="179"/>
        <end position="206"/>
    </location>
</feature>
<evidence type="ECO:0000256" key="2">
    <source>
        <dbReference type="SAM" id="MobiDB-lite"/>
    </source>
</evidence>
<comment type="caution">
    <text evidence="5">The sequence shown here is derived from an EMBL/GenBank/DDBJ whole genome shotgun (WGS) entry which is preliminary data.</text>
</comment>
<feature type="region of interest" description="Disordered" evidence="2">
    <location>
        <begin position="38"/>
        <end position="58"/>
    </location>
</feature>
<dbReference type="PROSITE" id="PS51257">
    <property type="entry name" value="PROKAR_LIPOPROTEIN"/>
    <property type="match status" value="1"/>
</dbReference>
<feature type="domain" description="DUF4349" evidence="4">
    <location>
        <begin position="64"/>
        <end position="271"/>
    </location>
</feature>
<evidence type="ECO:0000256" key="3">
    <source>
        <dbReference type="SAM" id="Phobius"/>
    </source>
</evidence>
<keyword evidence="3" id="KW-0812">Transmembrane</keyword>
<dbReference type="Gene3D" id="1.10.287.1490">
    <property type="match status" value="1"/>
</dbReference>
<dbReference type="Proteomes" id="UP000808337">
    <property type="component" value="Unassembled WGS sequence"/>
</dbReference>
<sequence>MKTFFLSFICIVLLAACEKSSPLSNREMGMDSKVAAPATIESQSGGSTQPSEGTVDKLEIRDPKIIRNGTINITVADALKSKAEVDAILAKHKAYAGNEQLDNTDYQVSYHIQIRVPADQLDGLIADLEALKGTVTFKSVNARDVTEEYIDLETRLTNKKAYLDQYRQLLKTAKTIEDILSVREQIRVLEEEIESAEGRLKYLTNQVDLSTLDLTLLQQKDYVYKPDHNVNFLERFKESISSGWYGFVNFIISIFVLWPFAIILVVIWWLWKRSRKNKNKI</sequence>